<protein>
    <submittedName>
        <fullName evidence="4">Uncharacterized protein (DUF58 family)</fullName>
    </submittedName>
</protein>
<feature type="transmembrane region" description="Helical" evidence="2">
    <location>
        <begin position="65"/>
        <end position="87"/>
    </location>
</feature>
<reference evidence="4 5" key="1">
    <citation type="submission" date="2019-02" db="EMBL/GenBank/DDBJ databases">
        <title>Sequencing the genomes of 1000 actinobacteria strains.</title>
        <authorList>
            <person name="Klenk H.-P."/>
        </authorList>
    </citation>
    <scope>NUCLEOTIDE SEQUENCE [LARGE SCALE GENOMIC DNA]</scope>
    <source>
        <strain evidence="4 5">DSM 17364</strain>
    </source>
</reference>
<dbReference type="AlphaFoldDB" id="A0A4Q8AEL2"/>
<dbReference type="OrthoDB" id="9812729at2"/>
<evidence type="ECO:0000256" key="2">
    <source>
        <dbReference type="SAM" id="Phobius"/>
    </source>
</evidence>
<accession>A0A4Q8AEL2</accession>
<keyword evidence="2" id="KW-0472">Membrane</keyword>
<dbReference type="PANTHER" id="PTHR34351:SF1">
    <property type="entry name" value="SLR1927 PROTEIN"/>
    <property type="match status" value="1"/>
</dbReference>
<sequence>MSPRATRRARRADPESGRGQALRRTAGRSATAVGESLAIAREYARPLVERLRVLGDRFFEPAGRLVSPLGFVVAGTALLLWLLGAIFGWQEALLGAFMAALLLVIAVAFVLGRTDYDVRLELNRTRVAVGDRAVGAMVVKNVSKRASFGATMELPVGAAVAAFRVPRLQPDAEHEDLFTIPTRRRAVLAVGPVRSVRQDPFGLLRRQVSWTDEYELFVHPQTTALDGSSAGFIRDLEGMPTRDLSNSDVSFHALRDYEAGDDRRHIHWKSSARTGQLMVRQFEETRRSHLAVALSLNLAEYGEAEADAADDFEVAVSAAASIGLQATFEQRKLSVLTQTGPVRTDTGRNMMDGLTRVEGRPTPRHTVVDLVRTAADQVPNASVVFIITGAGTTARQLREASMHVPLGVRAIAIRCGHGLTAARANIGDLTVLTLGSLDELGLMLRRAAA</sequence>
<comment type="caution">
    <text evidence="4">The sequence shown here is derived from an EMBL/GenBank/DDBJ whole genome shotgun (WGS) entry which is preliminary data.</text>
</comment>
<dbReference type="Pfam" id="PF01882">
    <property type="entry name" value="DUF58"/>
    <property type="match status" value="1"/>
</dbReference>
<dbReference type="RefSeq" id="WP_130450545.1">
    <property type="nucleotide sequence ID" value="NZ_SHLA01000001.1"/>
</dbReference>
<evidence type="ECO:0000256" key="1">
    <source>
        <dbReference type="SAM" id="MobiDB-lite"/>
    </source>
</evidence>
<name>A0A4Q8AEL2_9MICC</name>
<keyword evidence="2" id="KW-0812">Transmembrane</keyword>
<dbReference type="PANTHER" id="PTHR34351">
    <property type="entry name" value="SLR1927 PROTEIN-RELATED"/>
    <property type="match status" value="1"/>
</dbReference>
<organism evidence="4 5">
    <name type="scientific">Zhihengliuella halotolerans</name>
    <dbReference type="NCBI Taxonomy" id="370736"/>
    <lineage>
        <taxon>Bacteria</taxon>
        <taxon>Bacillati</taxon>
        <taxon>Actinomycetota</taxon>
        <taxon>Actinomycetes</taxon>
        <taxon>Micrococcales</taxon>
        <taxon>Micrococcaceae</taxon>
        <taxon>Zhihengliuella</taxon>
    </lineage>
</organism>
<feature type="compositionally biased region" description="Basic residues" evidence="1">
    <location>
        <begin position="1"/>
        <end position="10"/>
    </location>
</feature>
<proteinExistence type="predicted"/>
<evidence type="ECO:0000313" key="5">
    <source>
        <dbReference type="Proteomes" id="UP000292685"/>
    </source>
</evidence>
<feature type="domain" description="DUF58" evidence="3">
    <location>
        <begin position="254"/>
        <end position="369"/>
    </location>
</feature>
<keyword evidence="2" id="KW-1133">Transmembrane helix</keyword>
<gene>
    <name evidence="4" type="ORF">EV380_1605</name>
</gene>
<evidence type="ECO:0000259" key="3">
    <source>
        <dbReference type="Pfam" id="PF01882"/>
    </source>
</evidence>
<feature type="transmembrane region" description="Helical" evidence="2">
    <location>
        <begin position="93"/>
        <end position="112"/>
    </location>
</feature>
<evidence type="ECO:0000313" key="4">
    <source>
        <dbReference type="EMBL" id="RZU62019.1"/>
    </source>
</evidence>
<dbReference type="EMBL" id="SHLA01000001">
    <property type="protein sequence ID" value="RZU62019.1"/>
    <property type="molecule type" value="Genomic_DNA"/>
</dbReference>
<dbReference type="InterPro" id="IPR002881">
    <property type="entry name" value="DUF58"/>
</dbReference>
<keyword evidence="5" id="KW-1185">Reference proteome</keyword>
<dbReference type="Proteomes" id="UP000292685">
    <property type="component" value="Unassembled WGS sequence"/>
</dbReference>
<feature type="region of interest" description="Disordered" evidence="1">
    <location>
        <begin position="1"/>
        <end position="29"/>
    </location>
</feature>